<evidence type="ECO:0000313" key="1">
    <source>
        <dbReference type="EMBL" id="TWH73781.1"/>
    </source>
</evidence>
<dbReference type="SUPFAM" id="SSF143744">
    <property type="entry name" value="GlcG-like"/>
    <property type="match status" value="1"/>
</dbReference>
<dbReference type="InterPro" id="IPR052517">
    <property type="entry name" value="GlcG_carb_metab_protein"/>
</dbReference>
<keyword evidence="2" id="KW-1185">Reference proteome</keyword>
<name>A0A562IRZ3_9ACTN</name>
<sequence>MNIAVVDDGGNLVTFVAMDGTRLIGVDISQKKALTAVWFQTDTRELAALVQPGQPLYGIESTSGGRLVVFGGGVLLTGADGAVVGGVGVSAGTVDQDHQVADAGRRAWSG</sequence>
<dbReference type="InterPro" id="IPR038084">
    <property type="entry name" value="PduO/GlcC-like_sf"/>
</dbReference>
<dbReference type="RefSeq" id="WP_228394960.1">
    <property type="nucleotide sequence ID" value="NZ_JABGDC010000027.1"/>
</dbReference>
<gene>
    <name evidence="1" type="ORF">JD78_02305</name>
</gene>
<dbReference type="AlphaFoldDB" id="A0A562IRZ3"/>
<dbReference type="Gene3D" id="3.30.450.150">
    <property type="entry name" value="Haem-degrading domain"/>
    <property type="match status" value="1"/>
</dbReference>
<organism evidence="1 2">
    <name type="scientific">Modestobacter roseus</name>
    <dbReference type="NCBI Taxonomy" id="1181884"/>
    <lineage>
        <taxon>Bacteria</taxon>
        <taxon>Bacillati</taxon>
        <taxon>Actinomycetota</taxon>
        <taxon>Actinomycetes</taxon>
        <taxon>Geodermatophilales</taxon>
        <taxon>Geodermatophilaceae</taxon>
        <taxon>Modestobacter</taxon>
    </lineage>
</organism>
<dbReference type="Proteomes" id="UP000321490">
    <property type="component" value="Unassembled WGS sequence"/>
</dbReference>
<accession>A0A562IRZ3</accession>
<dbReference type="PANTHER" id="PTHR34309">
    <property type="entry name" value="SLR1406 PROTEIN"/>
    <property type="match status" value="1"/>
</dbReference>
<evidence type="ECO:0000313" key="2">
    <source>
        <dbReference type="Proteomes" id="UP000321490"/>
    </source>
</evidence>
<dbReference type="InterPro" id="IPR005624">
    <property type="entry name" value="PduO/GlcC-like"/>
</dbReference>
<dbReference type="Pfam" id="PF03928">
    <property type="entry name" value="HbpS-like"/>
    <property type="match status" value="1"/>
</dbReference>
<protein>
    <submittedName>
        <fullName evidence="1">Uncharacterized protein GlcG (DUF336 family)</fullName>
    </submittedName>
</protein>
<comment type="caution">
    <text evidence="1">The sequence shown here is derived from an EMBL/GenBank/DDBJ whole genome shotgun (WGS) entry which is preliminary data.</text>
</comment>
<dbReference type="EMBL" id="VLKF01000001">
    <property type="protein sequence ID" value="TWH73781.1"/>
    <property type="molecule type" value="Genomic_DNA"/>
</dbReference>
<proteinExistence type="predicted"/>
<reference evidence="1 2" key="1">
    <citation type="submission" date="2019-07" db="EMBL/GenBank/DDBJ databases">
        <title>R&amp;d 2014.</title>
        <authorList>
            <person name="Klenk H.-P."/>
        </authorList>
    </citation>
    <scope>NUCLEOTIDE SEQUENCE [LARGE SCALE GENOMIC DNA]</scope>
    <source>
        <strain evidence="1 2">DSM 45764</strain>
    </source>
</reference>
<dbReference type="PANTHER" id="PTHR34309:SF1">
    <property type="entry name" value="PROTEIN GLCG"/>
    <property type="match status" value="1"/>
</dbReference>